<protein>
    <submittedName>
        <fullName evidence="4">DUF1343 domain-containing protein</fullName>
    </submittedName>
</protein>
<keyword evidence="1" id="KW-0732">Signal</keyword>
<dbReference type="EMBL" id="QWGR01000015">
    <property type="protein sequence ID" value="RIJ46353.1"/>
    <property type="molecule type" value="Genomic_DNA"/>
</dbReference>
<dbReference type="Pfam" id="PF07075">
    <property type="entry name" value="NamZ_N"/>
    <property type="match status" value="1"/>
</dbReference>
<evidence type="ECO:0000259" key="2">
    <source>
        <dbReference type="Pfam" id="PF07075"/>
    </source>
</evidence>
<dbReference type="InterPro" id="IPR048502">
    <property type="entry name" value="NamZ_N"/>
</dbReference>
<dbReference type="InterPro" id="IPR008302">
    <property type="entry name" value="NamZ"/>
</dbReference>
<feature type="domain" description="Peptidoglycan beta-N-acetylmuramidase NamZ C-terminal" evidence="3">
    <location>
        <begin position="254"/>
        <end position="396"/>
    </location>
</feature>
<evidence type="ECO:0000313" key="4">
    <source>
        <dbReference type="EMBL" id="RIJ46353.1"/>
    </source>
</evidence>
<dbReference type="Gene3D" id="3.90.1150.140">
    <property type="match status" value="1"/>
</dbReference>
<evidence type="ECO:0000259" key="3">
    <source>
        <dbReference type="Pfam" id="PF20732"/>
    </source>
</evidence>
<dbReference type="PROSITE" id="PS51257">
    <property type="entry name" value="PROKAR_LIPOPROTEIN"/>
    <property type="match status" value="1"/>
</dbReference>
<dbReference type="Proteomes" id="UP000265926">
    <property type="component" value="Unassembled WGS sequence"/>
</dbReference>
<gene>
    <name evidence="4" type="ORF">D1614_19325</name>
</gene>
<dbReference type="OrthoDB" id="9801061at2"/>
<name>A0A399SWR1_9BACT</name>
<comment type="caution">
    <text evidence="4">The sequence shown here is derived from an EMBL/GenBank/DDBJ whole genome shotgun (WGS) entry which is preliminary data.</text>
</comment>
<evidence type="ECO:0000313" key="5">
    <source>
        <dbReference type="Proteomes" id="UP000265926"/>
    </source>
</evidence>
<keyword evidence="5" id="KW-1185">Reference proteome</keyword>
<feature type="chain" id="PRO_5017408112" evidence="1">
    <location>
        <begin position="24"/>
        <end position="406"/>
    </location>
</feature>
<dbReference type="PANTHER" id="PTHR42915">
    <property type="entry name" value="HYPOTHETICAL 460 KDA PROTEIN IN FEUA-SIGW INTERGENIC REGION [PRECURSOR]"/>
    <property type="match status" value="1"/>
</dbReference>
<dbReference type="RefSeq" id="WP_119439627.1">
    <property type="nucleotide sequence ID" value="NZ_QWGR01000015.1"/>
</dbReference>
<feature type="domain" description="Peptidoglycan beta-N-acetylmuramidase NamZ N-terminal" evidence="2">
    <location>
        <begin position="52"/>
        <end position="250"/>
    </location>
</feature>
<evidence type="ECO:0000256" key="1">
    <source>
        <dbReference type="SAM" id="SignalP"/>
    </source>
</evidence>
<dbReference type="AlphaFoldDB" id="A0A399SWR1"/>
<accession>A0A399SWR1</accession>
<dbReference type="Pfam" id="PF20732">
    <property type="entry name" value="NamZ_C"/>
    <property type="match status" value="1"/>
</dbReference>
<dbReference type="GO" id="GO:0033922">
    <property type="term" value="F:peptidoglycan beta-N-acetylmuramidase activity"/>
    <property type="evidence" value="ECO:0007669"/>
    <property type="project" value="InterPro"/>
</dbReference>
<dbReference type="InterPro" id="IPR048503">
    <property type="entry name" value="NamZ_C"/>
</dbReference>
<dbReference type="PANTHER" id="PTHR42915:SF1">
    <property type="entry name" value="PEPTIDOGLYCAN BETA-N-ACETYLMURAMIDASE NAMZ"/>
    <property type="match status" value="1"/>
</dbReference>
<dbReference type="Gene3D" id="3.40.50.12170">
    <property type="entry name" value="Uncharacterised protein PF07075, DUF1343"/>
    <property type="match status" value="1"/>
</dbReference>
<reference evidence="4 5" key="1">
    <citation type="submission" date="2018-08" db="EMBL/GenBank/DDBJ databases">
        <title>Pallidiluteibacterium maritimus gen. nov., sp. nov., isolated from coastal sediment.</title>
        <authorList>
            <person name="Zhou L.Y."/>
        </authorList>
    </citation>
    <scope>NUCLEOTIDE SEQUENCE [LARGE SCALE GENOMIC DNA]</scope>
    <source>
        <strain evidence="4 5">XSD2</strain>
    </source>
</reference>
<feature type="signal peptide" evidence="1">
    <location>
        <begin position="1"/>
        <end position="23"/>
    </location>
</feature>
<organism evidence="4 5">
    <name type="scientific">Maribellus luteus</name>
    <dbReference type="NCBI Taxonomy" id="2305463"/>
    <lineage>
        <taxon>Bacteria</taxon>
        <taxon>Pseudomonadati</taxon>
        <taxon>Bacteroidota</taxon>
        <taxon>Bacteroidia</taxon>
        <taxon>Marinilabiliales</taxon>
        <taxon>Prolixibacteraceae</taxon>
        <taxon>Maribellus</taxon>
    </lineage>
</organism>
<dbReference type="PIRSF" id="PIRSF016719">
    <property type="entry name" value="UCP016719"/>
    <property type="match status" value="1"/>
</dbReference>
<proteinExistence type="predicted"/>
<sequence length="406" mass="46082">MKPVFTYSFIFLAYLLMAGCSNTKSPEHSVPKVIVGAERSEIYLPMLAGKKVGLVVNQSSMVDSVHLINFLVSNGVDVKGIYAPEHGYKGNVERGKDVDGTTDPETGIPVYSLYGKNRKPTPEILEGIDVMIFDMQDVGVRFFTYINTMTRVMEASAENGIKVMVLDRPNPIGYYVDGPMLKPGFESGVGLYPIPVVHGLTVGEYAMMVNGERWLKDSIQCDLEVIKVENYTHETKYQLPVFPSPNLAEMKSIYLYPSICLFEGADVNEGRGTYKPFQQFGAPYYTPQDFSYVPKSIPVLALHPKFEGETCYGYDLSGMSLKELQDIKQLEIKYVIDFYNKCDDKENFFTPFFDKLAGSDQLRKQIMEGLSEEQIRASWQEELEEFKLMRKNYLLYDETSMVRQTQ</sequence>